<gene>
    <name evidence="2" type="ORF">BLL42_27275</name>
</gene>
<dbReference type="EMBL" id="CP017887">
    <property type="protein sequence ID" value="APC19660.1"/>
    <property type="molecule type" value="Genomic_DNA"/>
</dbReference>
<evidence type="ECO:0000313" key="2">
    <source>
        <dbReference type="EMBL" id="APC19660.1"/>
    </source>
</evidence>
<dbReference type="InterPro" id="IPR051470">
    <property type="entry name" value="Thiol:disulfide_interchange"/>
</dbReference>
<dbReference type="InterPro" id="IPR036249">
    <property type="entry name" value="Thioredoxin-like_sf"/>
</dbReference>
<geneLocation type="plasmid" evidence="2">
    <name>unnamed1</name>
</geneLocation>
<dbReference type="PANTHER" id="PTHR35272:SF3">
    <property type="entry name" value="THIOL:DISULFIDE INTERCHANGE PROTEIN DSBC"/>
    <property type="match status" value="1"/>
</dbReference>
<sequence>MYDTWNKEYIDSLEMADRASKYIDFEKMKFNVQDLDPLVFGTGKKQVTVFVDPYCGFCHKMFGQMQDLQNEYTFNIVQLPILGETSVARVRDVVCAADKSEALKTVLAGDNKSDLKQVASCDQLPVNKRLITAQFFAIKGVPHSIRQDGFITKGFIPDLKGWLAQGKG</sequence>
<dbReference type="Proteomes" id="UP000182567">
    <property type="component" value="Plasmid unnamed1"/>
</dbReference>
<name>A0A1J0EV69_9PSED</name>
<dbReference type="InterPro" id="IPR012336">
    <property type="entry name" value="Thioredoxin-like_fold"/>
</dbReference>
<proteinExistence type="predicted"/>
<evidence type="ECO:0000313" key="3">
    <source>
        <dbReference type="Proteomes" id="UP000182567"/>
    </source>
</evidence>
<dbReference type="Gene3D" id="3.40.30.10">
    <property type="entry name" value="Glutaredoxin"/>
    <property type="match status" value="1"/>
</dbReference>
<dbReference type="PANTHER" id="PTHR35272">
    <property type="entry name" value="THIOL:DISULFIDE INTERCHANGE PROTEIN DSBC-RELATED"/>
    <property type="match status" value="1"/>
</dbReference>
<feature type="domain" description="Thioredoxin-like fold" evidence="1">
    <location>
        <begin position="41"/>
        <end position="157"/>
    </location>
</feature>
<dbReference type="Pfam" id="PF13098">
    <property type="entry name" value="Thioredoxin_2"/>
    <property type="match status" value="1"/>
</dbReference>
<dbReference type="AlphaFoldDB" id="A0A1J0EV69"/>
<organism evidence="2 3">
    <name type="scientific">Pseudomonas frederiksbergensis</name>
    <dbReference type="NCBI Taxonomy" id="104087"/>
    <lineage>
        <taxon>Bacteria</taxon>
        <taxon>Pseudomonadati</taxon>
        <taxon>Pseudomonadota</taxon>
        <taxon>Gammaproteobacteria</taxon>
        <taxon>Pseudomonadales</taxon>
        <taxon>Pseudomonadaceae</taxon>
        <taxon>Pseudomonas</taxon>
    </lineage>
</organism>
<dbReference type="SUPFAM" id="SSF52833">
    <property type="entry name" value="Thioredoxin-like"/>
    <property type="match status" value="1"/>
</dbReference>
<reference evidence="3" key="1">
    <citation type="submission" date="2016-10" db="EMBL/GenBank/DDBJ databases">
        <title>Pseudomonas frederiksbergensis ERGS4:02 complete genome.</title>
        <authorList>
            <person name="Kumar R."/>
            <person name="Acharya V."/>
            <person name="Singh D."/>
        </authorList>
    </citation>
    <scope>NUCLEOTIDE SEQUENCE [LARGE SCALE GENOMIC DNA]</scope>
    <source>
        <strain evidence="3">ERGS4:02</strain>
        <plasmid evidence="3">Plasmid unnamed1</plasmid>
    </source>
</reference>
<accession>A0A1J0EV69</accession>
<evidence type="ECO:0000259" key="1">
    <source>
        <dbReference type="Pfam" id="PF13098"/>
    </source>
</evidence>
<keyword evidence="2" id="KW-0614">Plasmid</keyword>
<protein>
    <recommendedName>
        <fullName evidence="1">Thioredoxin-like fold domain-containing protein</fullName>
    </recommendedName>
</protein>